<accession>A0AAW1U185</accession>
<comment type="similarity">
    <text evidence="3">Belongs to the PPP1R15 family.</text>
</comment>
<dbReference type="GO" id="GO:0039502">
    <property type="term" value="P:symbiont-mediated suppression of host type I interferon-mediated signaling pathway"/>
    <property type="evidence" value="ECO:0007669"/>
    <property type="project" value="UniProtKB-KW"/>
</dbReference>
<dbReference type="EMBL" id="JARQZJ010000031">
    <property type="protein sequence ID" value="KAK9874266.1"/>
    <property type="molecule type" value="Genomic_DNA"/>
</dbReference>
<protein>
    <recommendedName>
        <fullName evidence="5">Protein DP71L</fullName>
    </recommendedName>
    <alternativeName>
        <fullName evidence="12">MyD116 homolog</fullName>
    </alternativeName>
</protein>
<dbReference type="GO" id="GO:0019888">
    <property type="term" value="F:protein phosphatase regulator activity"/>
    <property type="evidence" value="ECO:0007669"/>
    <property type="project" value="TreeGrafter"/>
</dbReference>
<reference evidence="15 16" key="1">
    <citation type="submission" date="2023-03" db="EMBL/GenBank/DDBJ databases">
        <title>Genome insight into feeding habits of ladybird beetles.</title>
        <authorList>
            <person name="Li H.-S."/>
            <person name="Huang Y.-H."/>
            <person name="Pang H."/>
        </authorList>
    </citation>
    <scope>NUCLEOTIDE SEQUENCE [LARGE SCALE GENOMIC DNA]</scope>
    <source>
        <strain evidence="15">SYSU_2023b</strain>
        <tissue evidence="15">Whole body</tissue>
    </source>
</reference>
<organism evidence="15 16">
    <name type="scientific">Henosepilachna vigintioctopunctata</name>
    <dbReference type="NCBI Taxonomy" id="420089"/>
    <lineage>
        <taxon>Eukaryota</taxon>
        <taxon>Metazoa</taxon>
        <taxon>Ecdysozoa</taxon>
        <taxon>Arthropoda</taxon>
        <taxon>Hexapoda</taxon>
        <taxon>Insecta</taxon>
        <taxon>Pterygota</taxon>
        <taxon>Neoptera</taxon>
        <taxon>Endopterygota</taxon>
        <taxon>Coleoptera</taxon>
        <taxon>Polyphaga</taxon>
        <taxon>Cucujiformia</taxon>
        <taxon>Coccinelloidea</taxon>
        <taxon>Coccinellidae</taxon>
        <taxon>Epilachninae</taxon>
        <taxon>Epilachnini</taxon>
        <taxon>Henosepilachna</taxon>
    </lineage>
</organism>
<dbReference type="PANTHER" id="PTHR16489">
    <property type="entry name" value="GH11727P"/>
    <property type="match status" value="1"/>
</dbReference>
<feature type="compositionally biased region" description="Basic residues" evidence="13">
    <location>
        <begin position="117"/>
        <end position="128"/>
    </location>
</feature>
<keyword evidence="7" id="KW-1090">Inhibition of host innate immune response by virus</keyword>
<dbReference type="GO" id="GO:0000164">
    <property type="term" value="C:protein phosphatase type 1 complex"/>
    <property type="evidence" value="ECO:0007669"/>
    <property type="project" value="TreeGrafter"/>
</dbReference>
<dbReference type="GO" id="GO:0034976">
    <property type="term" value="P:response to endoplasmic reticulum stress"/>
    <property type="evidence" value="ECO:0007669"/>
    <property type="project" value="TreeGrafter"/>
</dbReference>
<dbReference type="GO" id="GO:0051246">
    <property type="term" value="P:regulation of protein metabolic process"/>
    <property type="evidence" value="ECO:0007669"/>
    <property type="project" value="UniProtKB-ARBA"/>
</dbReference>
<sequence>MNIISNLKTNFIAPTTCTSQIRQFHVTSSPFKNKFEGNTMSKNISPKNFTKPNILNQNTHDEKYPSNYNKINHSKVRLNGELENSSNMITEVFENTNFGGEISLELPKQTTDCGASSRKRARKSPHPKKFSDKHNSNRQLLKEMMDVDFSNDSSTDLSLIIETEDKNFENNVGYLNLSDVIVLRDHSSPVRIDIGIDSTISPQRTCFTFPVGSPKCRSRQISITESEDSFIVFESGADEECELYEDVITEDESSESEEDEESDTDSPGSIVATKKVRFANDKKLCEIHPMIKWSFAYQAARKGPWEMYARDRERFKNRISLIEGKISHCFEPEHRQKVFNRLFEENVVE</sequence>
<keyword evidence="11" id="KW-0899">Viral immunoevasion</keyword>
<proteinExistence type="inferred from homology"/>
<keyword evidence="6" id="KW-0945">Host-virus interaction</keyword>
<evidence type="ECO:0000256" key="4">
    <source>
        <dbReference type="ARBA" id="ARBA00011204"/>
    </source>
</evidence>
<evidence type="ECO:0000259" key="14">
    <source>
        <dbReference type="Pfam" id="PF10488"/>
    </source>
</evidence>
<feature type="domain" description="Protein phosphatase 1 regulatory subunit 15A/B C-terminal" evidence="14">
    <location>
        <begin position="255"/>
        <end position="342"/>
    </location>
</feature>
<keyword evidence="10" id="KW-0922">Interferon antiviral system evasion</keyword>
<feature type="region of interest" description="Disordered" evidence="13">
    <location>
        <begin position="247"/>
        <end position="270"/>
    </location>
</feature>
<evidence type="ECO:0000256" key="6">
    <source>
        <dbReference type="ARBA" id="ARBA00022581"/>
    </source>
</evidence>
<dbReference type="Proteomes" id="UP001431783">
    <property type="component" value="Unassembled WGS sequence"/>
</dbReference>
<evidence type="ECO:0000256" key="8">
    <source>
        <dbReference type="ARBA" id="ARBA00022830"/>
    </source>
</evidence>
<dbReference type="GO" id="GO:0005783">
    <property type="term" value="C:endoplasmic reticulum"/>
    <property type="evidence" value="ECO:0007669"/>
    <property type="project" value="TreeGrafter"/>
</dbReference>
<comment type="function">
    <text evidence="1">Interacts with the host phosphatase PP1 catalytic subunit (PPP1CB) and recruits it to dephosphorylate EIF2S1/eIF2alpha and therefore restores the host translation that has been shut-down by the host. Also inhibits the EIF2S1/eIF2alpha-ATF4-DDIT3/CHOP pathway.</text>
</comment>
<evidence type="ECO:0000256" key="10">
    <source>
        <dbReference type="ARBA" id="ARBA00023258"/>
    </source>
</evidence>
<feature type="compositionally biased region" description="Acidic residues" evidence="13">
    <location>
        <begin position="247"/>
        <end position="264"/>
    </location>
</feature>
<dbReference type="InterPro" id="IPR019523">
    <property type="entry name" value="Prot_Pase1_reg-su15A/B_C"/>
</dbReference>
<evidence type="ECO:0000256" key="9">
    <source>
        <dbReference type="ARBA" id="ARBA00022921"/>
    </source>
</evidence>
<evidence type="ECO:0000256" key="1">
    <source>
        <dbReference type="ARBA" id="ARBA00003756"/>
    </source>
</evidence>
<evidence type="ECO:0000256" key="13">
    <source>
        <dbReference type="SAM" id="MobiDB-lite"/>
    </source>
</evidence>
<evidence type="ECO:0000256" key="3">
    <source>
        <dbReference type="ARBA" id="ARBA00010161"/>
    </source>
</evidence>
<comment type="caution">
    <text evidence="15">The sequence shown here is derived from an EMBL/GenBank/DDBJ whole genome shotgun (WGS) entry which is preliminary data.</text>
</comment>
<evidence type="ECO:0000313" key="15">
    <source>
        <dbReference type="EMBL" id="KAK9874266.1"/>
    </source>
</evidence>
<evidence type="ECO:0000313" key="16">
    <source>
        <dbReference type="Proteomes" id="UP001431783"/>
    </source>
</evidence>
<dbReference type="AlphaFoldDB" id="A0AAW1U185"/>
<feature type="region of interest" description="Disordered" evidence="13">
    <location>
        <begin position="109"/>
        <end position="137"/>
    </location>
</feature>
<keyword evidence="16" id="KW-1185">Reference proteome</keyword>
<dbReference type="PANTHER" id="PTHR16489:SF12">
    <property type="entry name" value="GH11727P"/>
    <property type="match status" value="1"/>
</dbReference>
<evidence type="ECO:0000256" key="7">
    <source>
        <dbReference type="ARBA" id="ARBA00022632"/>
    </source>
</evidence>
<evidence type="ECO:0000256" key="2">
    <source>
        <dbReference type="ARBA" id="ARBA00007512"/>
    </source>
</evidence>
<comment type="subunit">
    <text evidence="4">Interacts (via C-terminus) with host PPP1CB.</text>
</comment>
<comment type="similarity">
    <text evidence="2">Belongs to the asfivirus DP71L family.</text>
</comment>
<gene>
    <name evidence="15" type="ORF">WA026_002619</name>
</gene>
<keyword evidence="8" id="KW-1114">Inhibition of host interferon signaling pathway by virus</keyword>
<dbReference type="InterPro" id="IPR051254">
    <property type="entry name" value="PPP1R15"/>
</dbReference>
<evidence type="ECO:0000256" key="11">
    <source>
        <dbReference type="ARBA" id="ARBA00023280"/>
    </source>
</evidence>
<name>A0AAW1U185_9CUCU</name>
<dbReference type="Pfam" id="PF10488">
    <property type="entry name" value="PP1c_bdg"/>
    <property type="match status" value="1"/>
</dbReference>
<evidence type="ECO:0000256" key="5">
    <source>
        <dbReference type="ARBA" id="ARBA00019072"/>
    </source>
</evidence>
<keyword evidence="9" id="KW-0426">Late protein</keyword>
<evidence type="ECO:0000256" key="12">
    <source>
        <dbReference type="ARBA" id="ARBA00031298"/>
    </source>
</evidence>